<sequence>MLYRFEAEASPVSHPMENLQIKSESSVSGDIVNYKESSMTLVENSFRFRSVAADLFGCRGKTVT</sequence>
<reference evidence="2" key="1">
    <citation type="submission" date="2019-02" db="EMBL/GenBank/DDBJ databases">
        <authorList>
            <person name="Gruber-Vodicka R. H."/>
            <person name="Seah K. B. B."/>
        </authorList>
    </citation>
    <scope>NUCLEOTIDE SEQUENCE</scope>
    <source>
        <strain evidence="3">BECK_BY1</strain>
        <strain evidence="2">BECK_BY2</strain>
        <strain evidence="1">BECK_BY3</strain>
    </source>
</reference>
<accession>A0A450ZXC8</accession>
<name>A0A450ZXC8_9GAMM</name>
<gene>
    <name evidence="3" type="ORF">BECKTUN1418D_GA0071000_10849</name>
    <name evidence="2" type="ORF">BECKTUN1418E_GA0071001_104915</name>
    <name evidence="1" type="ORF">BECKTUN1418F_GA0071002_105214</name>
</gene>
<evidence type="ECO:0000313" key="2">
    <source>
        <dbReference type="EMBL" id="VFK58418.1"/>
    </source>
</evidence>
<dbReference type="EMBL" id="CAADFY010000052">
    <property type="protein sequence ID" value="VFK54735.1"/>
    <property type="molecule type" value="Genomic_DNA"/>
</dbReference>
<dbReference type="EMBL" id="CAADFX010000084">
    <property type="protein sequence ID" value="VFK58524.1"/>
    <property type="molecule type" value="Genomic_DNA"/>
</dbReference>
<dbReference type="EMBL" id="CAADFV010000049">
    <property type="protein sequence ID" value="VFK58418.1"/>
    <property type="molecule type" value="Genomic_DNA"/>
</dbReference>
<evidence type="ECO:0000313" key="1">
    <source>
        <dbReference type="EMBL" id="VFK54735.1"/>
    </source>
</evidence>
<evidence type="ECO:0000313" key="3">
    <source>
        <dbReference type="EMBL" id="VFK58524.1"/>
    </source>
</evidence>
<organism evidence="2">
    <name type="scientific">Candidatus Kentrum sp. TUN</name>
    <dbReference type="NCBI Taxonomy" id="2126343"/>
    <lineage>
        <taxon>Bacteria</taxon>
        <taxon>Pseudomonadati</taxon>
        <taxon>Pseudomonadota</taxon>
        <taxon>Gammaproteobacteria</taxon>
        <taxon>Candidatus Kentrum</taxon>
    </lineage>
</organism>
<dbReference type="AlphaFoldDB" id="A0A450ZXC8"/>
<proteinExistence type="predicted"/>
<protein>
    <submittedName>
        <fullName evidence="2">Uncharacterized protein</fullName>
    </submittedName>
</protein>